<organism evidence="2 3">
    <name type="scientific">Bacteroides fragilis str. 3988T(B)14</name>
    <dbReference type="NCBI Taxonomy" id="1339315"/>
    <lineage>
        <taxon>Bacteria</taxon>
        <taxon>Pseudomonadati</taxon>
        <taxon>Bacteroidota</taxon>
        <taxon>Bacteroidia</taxon>
        <taxon>Bacteroidales</taxon>
        <taxon>Bacteroidaceae</taxon>
        <taxon>Bacteroides</taxon>
    </lineage>
</organism>
<proteinExistence type="predicted"/>
<protein>
    <submittedName>
        <fullName evidence="2">Uncharacterized protein</fullName>
    </submittedName>
</protein>
<evidence type="ECO:0000313" key="2">
    <source>
        <dbReference type="EMBL" id="EXY75480.1"/>
    </source>
</evidence>
<evidence type="ECO:0000313" key="3">
    <source>
        <dbReference type="Proteomes" id="UP000020529"/>
    </source>
</evidence>
<reference evidence="2 3" key="1">
    <citation type="submission" date="2014-02" db="EMBL/GenBank/DDBJ databases">
        <authorList>
            <person name="Sears C."/>
            <person name="Carroll K."/>
            <person name="Sack B.R."/>
            <person name="Qadri F."/>
            <person name="Myers L.L."/>
            <person name="Chung G.-T."/>
            <person name="Escheverria P."/>
            <person name="Fraser C.M."/>
            <person name="Sadzewicz L."/>
            <person name="Shefchek K.A."/>
            <person name="Tallon L."/>
            <person name="Das S.P."/>
            <person name="Daugherty S."/>
            <person name="Mongodin E.F."/>
        </authorList>
    </citation>
    <scope>NUCLEOTIDE SEQUENCE [LARGE SCALE GENOMIC DNA]</scope>
    <source>
        <strain evidence="3">3988T(B)14</strain>
    </source>
</reference>
<feature type="chain" id="PRO_5001478657" evidence="1">
    <location>
        <begin position="25"/>
        <end position="125"/>
    </location>
</feature>
<dbReference type="RefSeq" id="WP_032566246.1">
    <property type="nucleotide sequence ID" value="NZ_JGCY01000237.1"/>
</dbReference>
<dbReference type="EMBL" id="JGCY01000237">
    <property type="protein sequence ID" value="EXY75480.1"/>
    <property type="molecule type" value="Genomic_DNA"/>
</dbReference>
<accession>A0A015W4U8</accession>
<dbReference type="AlphaFoldDB" id="A0A015W4U8"/>
<keyword evidence="1" id="KW-0732">Signal</keyword>
<name>A0A015W4U8_BACFG</name>
<dbReference type="PATRIC" id="fig|1339315.3.peg.1514"/>
<sequence>MKQNLKYYIIIVLAVLLHSVTMKAANTSYIIEDPDQEEFFISKATPASRNILERFHFYCTIMPCEMGHADISHVPTDKSFIRPEMIFHKYRMRNNPFSVHSNHSHTYNPSDPLTYYVYGLRKIII</sequence>
<dbReference type="Proteomes" id="UP000020529">
    <property type="component" value="Unassembled WGS sequence"/>
</dbReference>
<evidence type="ECO:0000256" key="1">
    <source>
        <dbReference type="SAM" id="SignalP"/>
    </source>
</evidence>
<comment type="caution">
    <text evidence="2">The sequence shown here is derived from an EMBL/GenBank/DDBJ whole genome shotgun (WGS) entry which is preliminary data.</text>
</comment>
<feature type="signal peptide" evidence="1">
    <location>
        <begin position="1"/>
        <end position="24"/>
    </location>
</feature>
<gene>
    <name evidence="2" type="ORF">M124_0712</name>
</gene>